<comment type="similarity">
    <text evidence="2">Belongs to the EamA transporter family.</text>
</comment>
<dbReference type="InterPro" id="IPR037185">
    <property type="entry name" value="EmrE-like"/>
</dbReference>
<comment type="subcellular location">
    <subcellularLocation>
        <location evidence="1">Membrane</location>
        <topology evidence="1">Multi-pass membrane protein</topology>
    </subcellularLocation>
</comment>
<sequence>MMYLLLMVLLNALLAALFKLFVRFRVDNFQAIVVNYWVCVLTGSAFLGSFPVGAASLSRDWLGLCLLMGAGFISIFNLFAYCTRRDGITAATVANKLSLVIPVLFSIVLYDEHPGLVQWLGIVLAFPAVYLASLPKASMEKVSPHKHNLFWIVLLFIGSGLLDTAMKYAEQRYLATPSEQASYTIHLFFVAGTIGTLLLLFFLITGRMRFSWRNVAGGIALGVPNYFSIYFMIRMLNSNFIQSSAMIPLSNVGVLVASSLIAMLFFGERPSARNKLGLLLSLIVIALLAMS</sequence>
<dbReference type="Pfam" id="PF00892">
    <property type="entry name" value="EamA"/>
    <property type="match status" value="1"/>
</dbReference>
<name>A0ABP8MSE9_9BACT</name>
<evidence type="ECO:0000256" key="2">
    <source>
        <dbReference type="ARBA" id="ARBA00007362"/>
    </source>
</evidence>
<protein>
    <recommendedName>
        <fullName evidence="7">EamA domain-containing protein</fullName>
    </recommendedName>
</protein>
<proteinExistence type="inferred from homology"/>
<dbReference type="PANTHER" id="PTHR32322:SF2">
    <property type="entry name" value="EAMA DOMAIN-CONTAINING PROTEIN"/>
    <property type="match status" value="1"/>
</dbReference>
<feature type="transmembrane region" description="Helical" evidence="6">
    <location>
        <begin position="274"/>
        <end position="290"/>
    </location>
</feature>
<feature type="transmembrane region" description="Helical" evidence="6">
    <location>
        <begin position="34"/>
        <end position="55"/>
    </location>
</feature>
<evidence type="ECO:0000313" key="8">
    <source>
        <dbReference type="EMBL" id="GAA4455328.1"/>
    </source>
</evidence>
<keyword evidence="4 6" id="KW-1133">Transmembrane helix</keyword>
<dbReference type="EMBL" id="BAABEZ010000022">
    <property type="protein sequence ID" value="GAA4455328.1"/>
    <property type="molecule type" value="Genomic_DNA"/>
</dbReference>
<evidence type="ECO:0000259" key="7">
    <source>
        <dbReference type="Pfam" id="PF00892"/>
    </source>
</evidence>
<evidence type="ECO:0000256" key="4">
    <source>
        <dbReference type="ARBA" id="ARBA00022989"/>
    </source>
</evidence>
<dbReference type="PANTHER" id="PTHR32322">
    <property type="entry name" value="INNER MEMBRANE TRANSPORTER"/>
    <property type="match status" value="1"/>
</dbReference>
<reference evidence="9" key="1">
    <citation type="journal article" date="2019" name="Int. J. Syst. Evol. Microbiol.">
        <title>The Global Catalogue of Microorganisms (GCM) 10K type strain sequencing project: providing services to taxonomists for standard genome sequencing and annotation.</title>
        <authorList>
            <consortium name="The Broad Institute Genomics Platform"/>
            <consortium name="The Broad Institute Genome Sequencing Center for Infectious Disease"/>
            <person name="Wu L."/>
            <person name="Ma J."/>
        </authorList>
    </citation>
    <scope>NUCLEOTIDE SEQUENCE [LARGE SCALE GENOMIC DNA]</scope>
    <source>
        <strain evidence="9">JCM 31921</strain>
    </source>
</reference>
<feature type="domain" description="EamA" evidence="7">
    <location>
        <begin position="5"/>
        <end position="133"/>
    </location>
</feature>
<feature type="transmembrane region" description="Helical" evidence="6">
    <location>
        <begin position="61"/>
        <end position="81"/>
    </location>
</feature>
<feature type="transmembrane region" description="Helical" evidence="6">
    <location>
        <begin position="6"/>
        <end position="22"/>
    </location>
</feature>
<feature type="transmembrane region" description="Helical" evidence="6">
    <location>
        <begin position="149"/>
        <end position="169"/>
    </location>
</feature>
<feature type="transmembrane region" description="Helical" evidence="6">
    <location>
        <begin position="93"/>
        <end position="110"/>
    </location>
</feature>
<evidence type="ECO:0000313" key="9">
    <source>
        <dbReference type="Proteomes" id="UP001501410"/>
    </source>
</evidence>
<dbReference type="RefSeq" id="WP_344825889.1">
    <property type="nucleotide sequence ID" value="NZ_BAABEZ010000022.1"/>
</dbReference>
<comment type="caution">
    <text evidence="8">The sequence shown here is derived from an EMBL/GenBank/DDBJ whole genome shotgun (WGS) entry which is preliminary data.</text>
</comment>
<feature type="transmembrane region" description="Helical" evidence="6">
    <location>
        <begin position="215"/>
        <end position="233"/>
    </location>
</feature>
<keyword evidence="5 6" id="KW-0472">Membrane</keyword>
<keyword evidence="3 6" id="KW-0812">Transmembrane</keyword>
<accession>A0ABP8MSE9</accession>
<feature type="transmembrane region" description="Helical" evidence="6">
    <location>
        <begin position="245"/>
        <end position="267"/>
    </location>
</feature>
<gene>
    <name evidence="8" type="ORF">GCM10023092_18750</name>
</gene>
<dbReference type="InterPro" id="IPR000620">
    <property type="entry name" value="EamA_dom"/>
</dbReference>
<dbReference type="Proteomes" id="UP001501410">
    <property type="component" value="Unassembled WGS sequence"/>
</dbReference>
<feature type="transmembrane region" description="Helical" evidence="6">
    <location>
        <begin position="181"/>
        <end position="203"/>
    </location>
</feature>
<evidence type="ECO:0000256" key="1">
    <source>
        <dbReference type="ARBA" id="ARBA00004141"/>
    </source>
</evidence>
<keyword evidence="9" id="KW-1185">Reference proteome</keyword>
<dbReference type="SUPFAM" id="SSF103481">
    <property type="entry name" value="Multidrug resistance efflux transporter EmrE"/>
    <property type="match status" value="2"/>
</dbReference>
<dbReference type="InterPro" id="IPR050638">
    <property type="entry name" value="AA-Vitamin_Transporters"/>
</dbReference>
<evidence type="ECO:0000256" key="5">
    <source>
        <dbReference type="ARBA" id="ARBA00023136"/>
    </source>
</evidence>
<feature type="transmembrane region" description="Helical" evidence="6">
    <location>
        <begin position="116"/>
        <end position="137"/>
    </location>
</feature>
<evidence type="ECO:0000256" key="6">
    <source>
        <dbReference type="SAM" id="Phobius"/>
    </source>
</evidence>
<organism evidence="8 9">
    <name type="scientific">Rurimicrobium arvi</name>
    <dbReference type="NCBI Taxonomy" id="2049916"/>
    <lineage>
        <taxon>Bacteria</taxon>
        <taxon>Pseudomonadati</taxon>
        <taxon>Bacteroidota</taxon>
        <taxon>Chitinophagia</taxon>
        <taxon>Chitinophagales</taxon>
        <taxon>Chitinophagaceae</taxon>
        <taxon>Rurimicrobium</taxon>
    </lineage>
</organism>
<evidence type="ECO:0000256" key="3">
    <source>
        <dbReference type="ARBA" id="ARBA00022692"/>
    </source>
</evidence>